<dbReference type="Proteomes" id="UP001597399">
    <property type="component" value="Unassembled WGS sequence"/>
</dbReference>
<organism evidence="3 4">
    <name type="scientific">Sporolactobacillus shoreicorticis</name>
    <dbReference type="NCBI Taxonomy" id="1923877"/>
    <lineage>
        <taxon>Bacteria</taxon>
        <taxon>Bacillati</taxon>
        <taxon>Bacillota</taxon>
        <taxon>Bacilli</taxon>
        <taxon>Bacillales</taxon>
        <taxon>Sporolactobacillaceae</taxon>
        <taxon>Sporolactobacillus</taxon>
    </lineage>
</organism>
<dbReference type="PANTHER" id="PTHR46558">
    <property type="entry name" value="TRACRIPTIONAL REGULATORY PROTEIN-RELATED-RELATED"/>
    <property type="match status" value="1"/>
</dbReference>
<name>A0ABW5S4M3_9BACL</name>
<keyword evidence="1" id="KW-0238">DNA-binding</keyword>
<evidence type="ECO:0000256" key="1">
    <source>
        <dbReference type="ARBA" id="ARBA00023125"/>
    </source>
</evidence>
<dbReference type="EMBL" id="JBHUMQ010000026">
    <property type="protein sequence ID" value="MFD2694183.1"/>
    <property type="molecule type" value="Genomic_DNA"/>
</dbReference>
<dbReference type="RefSeq" id="WP_253057739.1">
    <property type="nucleotide sequence ID" value="NZ_JAMXWM010000001.1"/>
</dbReference>
<evidence type="ECO:0000259" key="2">
    <source>
        <dbReference type="PROSITE" id="PS50943"/>
    </source>
</evidence>
<dbReference type="Gene3D" id="1.10.260.40">
    <property type="entry name" value="lambda repressor-like DNA-binding domains"/>
    <property type="match status" value="1"/>
</dbReference>
<evidence type="ECO:0000313" key="3">
    <source>
        <dbReference type="EMBL" id="MFD2694183.1"/>
    </source>
</evidence>
<keyword evidence="4" id="KW-1185">Reference proteome</keyword>
<gene>
    <name evidence="3" type="ORF">ACFSUE_11170</name>
</gene>
<dbReference type="SMART" id="SM00530">
    <property type="entry name" value="HTH_XRE"/>
    <property type="match status" value="1"/>
</dbReference>
<dbReference type="PROSITE" id="PS50943">
    <property type="entry name" value="HTH_CROC1"/>
    <property type="match status" value="1"/>
</dbReference>
<sequence>MATFSDRLKKLREEANLKQEDVAKKLRISTSAYGYYEQGRNEPSLETLLTLSVLFDASADYLMGQTNVRKHSSSYKINNLDLSADDIKLLTELKKYPNLIDQLITDPEKNLAALNRYWTFFQDELKTFHK</sequence>
<dbReference type="Pfam" id="PF01381">
    <property type="entry name" value="HTH_3"/>
    <property type="match status" value="1"/>
</dbReference>
<dbReference type="InterPro" id="IPR010982">
    <property type="entry name" value="Lambda_DNA-bd_dom_sf"/>
</dbReference>
<proteinExistence type="predicted"/>
<dbReference type="PANTHER" id="PTHR46558:SF11">
    <property type="entry name" value="HTH-TYPE TRANSCRIPTIONAL REGULATOR XRE"/>
    <property type="match status" value="1"/>
</dbReference>
<feature type="domain" description="HTH cro/C1-type" evidence="2">
    <location>
        <begin position="8"/>
        <end position="62"/>
    </location>
</feature>
<protein>
    <submittedName>
        <fullName evidence="3">Helix-turn-helix domain-containing protein</fullName>
    </submittedName>
</protein>
<dbReference type="InterPro" id="IPR001387">
    <property type="entry name" value="Cro/C1-type_HTH"/>
</dbReference>
<dbReference type="CDD" id="cd00093">
    <property type="entry name" value="HTH_XRE"/>
    <property type="match status" value="1"/>
</dbReference>
<evidence type="ECO:0000313" key="4">
    <source>
        <dbReference type="Proteomes" id="UP001597399"/>
    </source>
</evidence>
<dbReference type="SUPFAM" id="SSF47413">
    <property type="entry name" value="lambda repressor-like DNA-binding domains"/>
    <property type="match status" value="1"/>
</dbReference>
<reference evidence="4" key="1">
    <citation type="journal article" date="2019" name="Int. J. Syst. Evol. Microbiol.">
        <title>The Global Catalogue of Microorganisms (GCM) 10K type strain sequencing project: providing services to taxonomists for standard genome sequencing and annotation.</title>
        <authorList>
            <consortium name="The Broad Institute Genomics Platform"/>
            <consortium name="The Broad Institute Genome Sequencing Center for Infectious Disease"/>
            <person name="Wu L."/>
            <person name="Ma J."/>
        </authorList>
    </citation>
    <scope>NUCLEOTIDE SEQUENCE [LARGE SCALE GENOMIC DNA]</scope>
    <source>
        <strain evidence="4">TISTR 2466</strain>
    </source>
</reference>
<accession>A0ABW5S4M3</accession>
<comment type="caution">
    <text evidence="3">The sequence shown here is derived from an EMBL/GenBank/DDBJ whole genome shotgun (WGS) entry which is preliminary data.</text>
</comment>